<proteinExistence type="predicted"/>
<feature type="transmembrane region" description="Helical" evidence="1">
    <location>
        <begin position="54"/>
        <end position="72"/>
    </location>
</feature>
<dbReference type="Proteomes" id="UP000233837">
    <property type="component" value="Unassembled WGS sequence"/>
</dbReference>
<evidence type="ECO:0000313" key="3">
    <source>
        <dbReference type="Proteomes" id="UP000233837"/>
    </source>
</evidence>
<name>A0A2I0VD07_9ASPA</name>
<accession>A0A2I0VD07</accession>
<sequence>MAYGRRDPSIFDNFTLSPLPYPVLFILLMVIVLLLVSSYFNYEELLESAEEQMSFALLLTPLILLLLIRFLGSTDSLFDGSGPLGFVFPSDRRRPRIFYERGTQQEGGGASPWGVAVAVVVLIVLASFRSSFEDMWGP</sequence>
<keyword evidence="3" id="KW-1185">Reference proteome</keyword>
<keyword evidence="1" id="KW-0812">Transmembrane</keyword>
<feature type="transmembrane region" description="Helical" evidence="1">
    <location>
        <begin position="110"/>
        <end position="128"/>
    </location>
</feature>
<reference evidence="2 3" key="1">
    <citation type="journal article" date="2016" name="Sci. Rep.">
        <title>The Dendrobium catenatum Lindl. genome sequence provides insights into polysaccharide synthase, floral development and adaptive evolution.</title>
        <authorList>
            <person name="Zhang G.Q."/>
            <person name="Xu Q."/>
            <person name="Bian C."/>
            <person name="Tsai W.C."/>
            <person name="Yeh C.M."/>
            <person name="Liu K.W."/>
            <person name="Yoshida K."/>
            <person name="Zhang L.S."/>
            <person name="Chang S.B."/>
            <person name="Chen F."/>
            <person name="Shi Y."/>
            <person name="Su Y.Y."/>
            <person name="Zhang Y.Q."/>
            <person name="Chen L.J."/>
            <person name="Yin Y."/>
            <person name="Lin M."/>
            <person name="Huang H."/>
            <person name="Deng H."/>
            <person name="Wang Z.W."/>
            <person name="Zhu S.L."/>
            <person name="Zhao X."/>
            <person name="Deng C."/>
            <person name="Niu S.C."/>
            <person name="Huang J."/>
            <person name="Wang M."/>
            <person name="Liu G.H."/>
            <person name="Yang H.J."/>
            <person name="Xiao X.J."/>
            <person name="Hsiao Y.Y."/>
            <person name="Wu W.L."/>
            <person name="Chen Y.Y."/>
            <person name="Mitsuda N."/>
            <person name="Ohme-Takagi M."/>
            <person name="Luo Y.B."/>
            <person name="Van de Peer Y."/>
            <person name="Liu Z.J."/>
        </authorList>
    </citation>
    <scope>NUCLEOTIDE SEQUENCE [LARGE SCALE GENOMIC DNA]</scope>
    <source>
        <tissue evidence="2">The whole plant</tissue>
    </source>
</reference>
<evidence type="ECO:0000256" key="1">
    <source>
        <dbReference type="SAM" id="Phobius"/>
    </source>
</evidence>
<dbReference type="OrthoDB" id="1921056at2759"/>
<keyword evidence="1" id="KW-0472">Membrane</keyword>
<dbReference type="PANTHER" id="PTHR33306:SF7">
    <property type="entry name" value="EXPRESSED PROTEIN"/>
    <property type="match status" value="1"/>
</dbReference>
<organism evidence="2 3">
    <name type="scientific">Dendrobium catenatum</name>
    <dbReference type="NCBI Taxonomy" id="906689"/>
    <lineage>
        <taxon>Eukaryota</taxon>
        <taxon>Viridiplantae</taxon>
        <taxon>Streptophyta</taxon>
        <taxon>Embryophyta</taxon>
        <taxon>Tracheophyta</taxon>
        <taxon>Spermatophyta</taxon>
        <taxon>Magnoliopsida</taxon>
        <taxon>Liliopsida</taxon>
        <taxon>Asparagales</taxon>
        <taxon>Orchidaceae</taxon>
        <taxon>Epidendroideae</taxon>
        <taxon>Malaxideae</taxon>
        <taxon>Dendrobiinae</taxon>
        <taxon>Dendrobium</taxon>
    </lineage>
</organism>
<gene>
    <name evidence="2" type="ORF">MA16_Dca028993</name>
</gene>
<dbReference type="PANTHER" id="PTHR33306">
    <property type="entry name" value="EXPRESSED PROTEIN-RELATED-RELATED"/>
    <property type="match status" value="1"/>
</dbReference>
<evidence type="ECO:0008006" key="4">
    <source>
        <dbReference type="Google" id="ProtNLM"/>
    </source>
</evidence>
<feature type="transmembrane region" description="Helical" evidence="1">
    <location>
        <begin position="20"/>
        <end position="42"/>
    </location>
</feature>
<dbReference type="EMBL" id="KZ504738">
    <property type="protein sequence ID" value="PKU61299.1"/>
    <property type="molecule type" value="Genomic_DNA"/>
</dbReference>
<protein>
    <recommendedName>
        <fullName evidence="4">Transmembrane protein</fullName>
    </recommendedName>
</protein>
<evidence type="ECO:0000313" key="2">
    <source>
        <dbReference type="EMBL" id="PKU61299.1"/>
    </source>
</evidence>
<reference evidence="2 3" key="2">
    <citation type="journal article" date="2017" name="Nature">
        <title>The Apostasia genome and the evolution of orchids.</title>
        <authorList>
            <person name="Zhang G.Q."/>
            <person name="Liu K.W."/>
            <person name="Li Z."/>
            <person name="Lohaus R."/>
            <person name="Hsiao Y.Y."/>
            <person name="Niu S.C."/>
            <person name="Wang J.Y."/>
            <person name="Lin Y.C."/>
            <person name="Xu Q."/>
            <person name="Chen L.J."/>
            <person name="Yoshida K."/>
            <person name="Fujiwara S."/>
            <person name="Wang Z.W."/>
            <person name="Zhang Y.Q."/>
            <person name="Mitsuda N."/>
            <person name="Wang M."/>
            <person name="Liu G.H."/>
            <person name="Pecoraro L."/>
            <person name="Huang H.X."/>
            <person name="Xiao X.J."/>
            <person name="Lin M."/>
            <person name="Wu X.Y."/>
            <person name="Wu W.L."/>
            <person name="Chen Y.Y."/>
            <person name="Chang S.B."/>
            <person name="Sakamoto S."/>
            <person name="Ohme-Takagi M."/>
            <person name="Yagi M."/>
            <person name="Zeng S.J."/>
            <person name="Shen C.Y."/>
            <person name="Yeh C.M."/>
            <person name="Luo Y.B."/>
            <person name="Tsai W.C."/>
            <person name="Van de Peer Y."/>
            <person name="Liu Z.J."/>
        </authorList>
    </citation>
    <scope>NUCLEOTIDE SEQUENCE [LARGE SCALE GENOMIC DNA]</scope>
    <source>
        <tissue evidence="2">The whole plant</tissue>
    </source>
</reference>
<keyword evidence="1" id="KW-1133">Transmembrane helix</keyword>
<dbReference type="AlphaFoldDB" id="A0A2I0VD07"/>